<comment type="caution">
    <text evidence="2">The sequence shown here is derived from an EMBL/GenBank/DDBJ whole genome shotgun (WGS) entry which is preliminary data.</text>
</comment>
<dbReference type="Proteomes" id="UP001153050">
    <property type="component" value="Unassembled WGS sequence"/>
</dbReference>
<evidence type="ECO:0000256" key="1">
    <source>
        <dbReference type="SAM" id="Phobius"/>
    </source>
</evidence>
<keyword evidence="1" id="KW-1133">Transmembrane helix</keyword>
<dbReference type="EMBL" id="CAKXZT010000115">
    <property type="protein sequence ID" value="CAH2399035.1"/>
    <property type="molecule type" value="Genomic_DNA"/>
</dbReference>
<organism evidence="2 3">
    <name type="scientific">Mesorhizobium escarrei</name>
    <dbReference type="NCBI Taxonomy" id="666018"/>
    <lineage>
        <taxon>Bacteria</taxon>
        <taxon>Pseudomonadati</taxon>
        <taxon>Pseudomonadota</taxon>
        <taxon>Alphaproteobacteria</taxon>
        <taxon>Hyphomicrobiales</taxon>
        <taxon>Phyllobacteriaceae</taxon>
        <taxon>Mesorhizobium</taxon>
    </lineage>
</organism>
<sequence>MSWLETIRRKIRHRADQEGATTPPFPTPPPFPTLSTFFGIAAVMILIWLLASGLPHLLSAYDRSAPSNNIDTGATK</sequence>
<proteinExistence type="predicted"/>
<protein>
    <submittedName>
        <fullName evidence="2">Uncharacterized protein</fullName>
    </submittedName>
</protein>
<gene>
    <name evidence="2" type="ORF">MES5069_210087</name>
</gene>
<keyword evidence="1" id="KW-0812">Transmembrane</keyword>
<feature type="transmembrane region" description="Helical" evidence="1">
    <location>
        <begin position="34"/>
        <end position="54"/>
    </location>
</feature>
<reference evidence="2 3" key="1">
    <citation type="submission" date="2022-03" db="EMBL/GenBank/DDBJ databases">
        <authorList>
            <person name="Brunel B."/>
        </authorList>
    </citation>
    <scope>NUCLEOTIDE SEQUENCE [LARGE SCALE GENOMIC DNA]</scope>
    <source>
        <strain evidence="2">STM5069sample</strain>
    </source>
</reference>
<evidence type="ECO:0000313" key="2">
    <source>
        <dbReference type="EMBL" id="CAH2399035.1"/>
    </source>
</evidence>
<dbReference type="RefSeq" id="WP_254017789.1">
    <property type="nucleotide sequence ID" value="NZ_CAKXZT010000115.1"/>
</dbReference>
<name>A0ABM9DSH8_9HYPH</name>
<accession>A0ABM9DSH8</accession>
<keyword evidence="1" id="KW-0472">Membrane</keyword>
<evidence type="ECO:0000313" key="3">
    <source>
        <dbReference type="Proteomes" id="UP001153050"/>
    </source>
</evidence>
<keyword evidence="3" id="KW-1185">Reference proteome</keyword>